<organism evidence="3 4">
    <name type="scientific">Coleophoma cylindrospora</name>
    <dbReference type="NCBI Taxonomy" id="1849047"/>
    <lineage>
        <taxon>Eukaryota</taxon>
        <taxon>Fungi</taxon>
        <taxon>Dikarya</taxon>
        <taxon>Ascomycota</taxon>
        <taxon>Pezizomycotina</taxon>
        <taxon>Leotiomycetes</taxon>
        <taxon>Helotiales</taxon>
        <taxon>Dermateaceae</taxon>
        <taxon>Coleophoma</taxon>
    </lineage>
</organism>
<name>A0A3D8QGS0_9HELO</name>
<reference evidence="3 4" key="1">
    <citation type="journal article" date="2018" name="IMA Fungus">
        <title>IMA Genome-F 9: Draft genome sequence of Annulohypoxylon stygium, Aspergillus mulundensis, Berkeleyomyces basicola (syn. Thielaviopsis basicola), Ceratocystis smalleyi, two Cercospora beticola strains, Coleophoma cylindrospora, Fusarium fracticaudum, Phialophora cf. hyalina, and Morchella septimelata.</title>
        <authorList>
            <person name="Wingfield B.D."/>
            <person name="Bills G.F."/>
            <person name="Dong Y."/>
            <person name="Huang W."/>
            <person name="Nel W.J."/>
            <person name="Swalarsk-Parry B.S."/>
            <person name="Vaghefi N."/>
            <person name="Wilken P.M."/>
            <person name="An Z."/>
            <person name="de Beer Z.W."/>
            <person name="De Vos L."/>
            <person name="Chen L."/>
            <person name="Duong T.A."/>
            <person name="Gao Y."/>
            <person name="Hammerbacher A."/>
            <person name="Kikkert J.R."/>
            <person name="Li Y."/>
            <person name="Li H."/>
            <person name="Li K."/>
            <person name="Li Q."/>
            <person name="Liu X."/>
            <person name="Ma X."/>
            <person name="Naidoo K."/>
            <person name="Pethybridge S.J."/>
            <person name="Sun J."/>
            <person name="Steenkamp E.T."/>
            <person name="van der Nest M.A."/>
            <person name="van Wyk S."/>
            <person name="Wingfield M.J."/>
            <person name="Xiong C."/>
            <person name="Yue Q."/>
            <person name="Zhang X."/>
        </authorList>
    </citation>
    <scope>NUCLEOTIDE SEQUENCE [LARGE SCALE GENOMIC DNA]</scope>
    <source>
        <strain evidence="3 4">BP6252</strain>
    </source>
</reference>
<dbReference type="EMBL" id="PDLM01000015">
    <property type="protein sequence ID" value="RDW60979.1"/>
    <property type="molecule type" value="Genomic_DNA"/>
</dbReference>
<keyword evidence="4" id="KW-1185">Reference proteome</keyword>
<dbReference type="OrthoDB" id="3254104at2759"/>
<feature type="region of interest" description="Disordered" evidence="1">
    <location>
        <begin position="1"/>
        <end position="82"/>
    </location>
</feature>
<protein>
    <submittedName>
        <fullName evidence="3">Uncharacterized protein</fullName>
    </submittedName>
</protein>
<feature type="region of interest" description="Disordered" evidence="1">
    <location>
        <begin position="253"/>
        <end position="282"/>
    </location>
</feature>
<accession>A0A3D8QGS0</accession>
<dbReference type="Proteomes" id="UP000256645">
    <property type="component" value="Unassembled WGS sequence"/>
</dbReference>
<comment type="caution">
    <text evidence="3">The sequence shown here is derived from an EMBL/GenBank/DDBJ whole genome shotgun (WGS) entry which is preliminary data.</text>
</comment>
<sequence>MGKRSNTAPLELQDQCDGNSAPKVPTRSATVIESTKSPNAKSHNHHHLKFFHPPNPFTHHDPTPPPSSRPSNAGPRPGLPQRQNSVRTRYIDMLLNLDDIPRLHNILASGFTWILLAGFLIFPGTFTSISAQVQQDNQQAAAAFLASVKNVQLLIIGGACSGIGAAGMVWLWWRWRRNYVWLLNRIFLPGCLNSLAGLISTLISVYAQQQSQWSITARVTAAVTGGIMVVTGVLFIIYNFAVLSRVKTKHKREMADEHEGETVREKLQRQAMEPALEPGSVV</sequence>
<evidence type="ECO:0000313" key="4">
    <source>
        <dbReference type="Proteomes" id="UP000256645"/>
    </source>
</evidence>
<evidence type="ECO:0000256" key="1">
    <source>
        <dbReference type="SAM" id="MobiDB-lite"/>
    </source>
</evidence>
<evidence type="ECO:0000256" key="2">
    <source>
        <dbReference type="SAM" id="Phobius"/>
    </source>
</evidence>
<keyword evidence="2" id="KW-1133">Transmembrane helix</keyword>
<keyword evidence="2" id="KW-0812">Transmembrane</keyword>
<feature type="transmembrane region" description="Helical" evidence="2">
    <location>
        <begin position="185"/>
        <end position="207"/>
    </location>
</feature>
<gene>
    <name evidence="3" type="ORF">BP6252_12362</name>
</gene>
<feature type="compositionally biased region" description="Polar residues" evidence="1">
    <location>
        <begin position="27"/>
        <end position="41"/>
    </location>
</feature>
<feature type="transmembrane region" description="Helical" evidence="2">
    <location>
        <begin position="151"/>
        <end position="173"/>
    </location>
</feature>
<dbReference type="AlphaFoldDB" id="A0A3D8QGS0"/>
<proteinExistence type="predicted"/>
<feature type="compositionally biased region" description="Basic and acidic residues" evidence="1">
    <location>
        <begin position="253"/>
        <end position="268"/>
    </location>
</feature>
<feature type="transmembrane region" description="Helical" evidence="2">
    <location>
        <begin position="111"/>
        <end position="131"/>
    </location>
</feature>
<evidence type="ECO:0000313" key="3">
    <source>
        <dbReference type="EMBL" id="RDW60979.1"/>
    </source>
</evidence>
<keyword evidence="2" id="KW-0472">Membrane</keyword>
<feature type="transmembrane region" description="Helical" evidence="2">
    <location>
        <begin position="219"/>
        <end position="242"/>
    </location>
</feature>